<accession>A0AC11D5Q5</accession>
<evidence type="ECO:0000313" key="1">
    <source>
        <dbReference type="Ensembl" id="ENSOARP00020040178.1"/>
    </source>
</evidence>
<organism evidence="1">
    <name type="scientific">Ovis aries</name>
    <name type="common">Sheep</name>
    <dbReference type="NCBI Taxonomy" id="9940"/>
    <lineage>
        <taxon>Eukaryota</taxon>
        <taxon>Metazoa</taxon>
        <taxon>Chordata</taxon>
        <taxon>Craniata</taxon>
        <taxon>Vertebrata</taxon>
        <taxon>Euteleostomi</taxon>
        <taxon>Mammalia</taxon>
        <taxon>Eutheria</taxon>
        <taxon>Laurasiatheria</taxon>
        <taxon>Artiodactyla</taxon>
        <taxon>Ruminantia</taxon>
        <taxon>Pecora</taxon>
        <taxon>Bovidae</taxon>
        <taxon>Caprinae</taxon>
        <taxon>Ovis</taxon>
    </lineage>
</organism>
<sequence>MSPPPAQLRVHAPSTRAASGDRRPRPRPCCWFRAWAVLPAPRRRAAGEEMAATLQRIERLSSRVIRVLGCNPGPMTLQGTNTYLVGTGPRRILIDTGEPSIPEYISCLKQALTEFNTAIQEIIVTHWHRDHTGGIADICKSINNDTTYCVKKLPRNPERKEIIGNGEQQYVYVKDGDIIKTEGATLRVIYTPGHTDDHMALVLEEENALFSGDCILGEGTTVFEDLYDYMNSLKELLKIKAKVIYPVAKSWTPWTITRQAPLSVRFSRQEYYSELPFSSPEDLLNPGHGPVIHNAEAKILQYISHRNIREQQILTVFHENFEKSFTAMELVKSIYKDTPEHLHKMAQHNVLLHLKKLEKEGKIFSSTDPEKKWKAHL</sequence>
<reference evidence="1" key="3">
    <citation type="submission" date="2025-09" db="UniProtKB">
        <authorList>
            <consortium name="Ensembl"/>
        </authorList>
    </citation>
    <scope>IDENTIFICATION</scope>
</reference>
<reference evidence="1" key="2">
    <citation type="submission" date="2025-08" db="UniProtKB">
        <authorList>
            <consortium name="Ensembl"/>
        </authorList>
    </citation>
    <scope>IDENTIFICATION</scope>
</reference>
<dbReference type="Ensembl" id="ENSOART00020050285.1">
    <property type="protein sequence ID" value="ENSOARP00020040178.1"/>
    <property type="gene ID" value="ENSOARG00020009701.2"/>
</dbReference>
<reference evidence="1" key="1">
    <citation type="submission" date="2020-11" db="EMBL/GenBank/DDBJ databases">
        <authorList>
            <person name="Davenport K.M."/>
            <person name="Bickhart D.M."/>
            <person name="Smith T.P.L."/>
            <person name="Murdoch B.M."/>
            <person name="Rosen B.D."/>
        </authorList>
    </citation>
    <scope>NUCLEOTIDE SEQUENCE [LARGE SCALE GENOMIC DNA]</scope>
    <source>
        <strain evidence="1">OAR_USU_Benz2616</strain>
    </source>
</reference>
<protein>
    <submittedName>
        <fullName evidence="1">Lactamase beta 2</fullName>
    </submittedName>
</protein>
<name>A0AC11D5Q5_SHEEP</name>
<gene>
    <name evidence="1" type="primary">LACTB2</name>
</gene>
<proteinExistence type="predicted"/>